<dbReference type="Proteomes" id="UP000637074">
    <property type="component" value="Unassembled WGS sequence"/>
</dbReference>
<dbReference type="RefSeq" id="WP_191269437.1">
    <property type="nucleotide sequence ID" value="NZ_BNDS01000002.1"/>
</dbReference>
<comment type="caution">
    <text evidence="2">The sequence shown here is derived from an EMBL/GenBank/DDBJ whole genome shotgun (WGS) entry which is preliminary data.</text>
</comment>
<gene>
    <name evidence="2" type="ORF">AM1BK_05180</name>
</gene>
<keyword evidence="3" id="KW-1185">Reference proteome</keyword>
<dbReference type="EMBL" id="BNDS01000002">
    <property type="protein sequence ID" value="GHH96975.1"/>
    <property type="molecule type" value="Genomic_DNA"/>
</dbReference>
<protein>
    <recommendedName>
        <fullName evidence="1">YqgU-like 6-bladed beta-propeller domain-containing protein</fullName>
    </recommendedName>
</protein>
<feature type="domain" description="YqgU-like 6-bladed beta-propeller" evidence="1">
    <location>
        <begin position="84"/>
        <end position="347"/>
    </location>
</feature>
<evidence type="ECO:0000313" key="2">
    <source>
        <dbReference type="EMBL" id="GHH96975.1"/>
    </source>
</evidence>
<reference evidence="2 3" key="1">
    <citation type="journal article" date="2022" name="Int. J. Syst. Evol. Microbiol.">
        <title>Neobacillus kokaensis sp. nov., isolated from soil.</title>
        <authorList>
            <person name="Yuki K."/>
            <person name="Matsubara H."/>
            <person name="Yamaguchi S."/>
        </authorList>
    </citation>
    <scope>NUCLEOTIDE SEQUENCE [LARGE SCALE GENOMIC DNA]</scope>
    <source>
        <strain evidence="2 3">LOB 377</strain>
    </source>
</reference>
<evidence type="ECO:0000313" key="3">
    <source>
        <dbReference type="Proteomes" id="UP000637074"/>
    </source>
</evidence>
<dbReference type="InterPro" id="IPR048421">
    <property type="entry name" value="YqgU_beta-prop"/>
</dbReference>
<evidence type="ECO:0000259" key="1">
    <source>
        <dbReference type="Pfam" id="PF21101"/>
    </source>
</evidence>
<organism evidence="2 3">
    <name type="scientific">Neobacillus kokaensis</name>
    <dbReference type="NCBI Taxonomy" id="2759023"/>
    <lineage>
        <taxon>Bacteria</taxon>
        <taxon>Bacillati</taxon>
        <taxon>Bacillota</taxon>
        <taxon>Bacilli</taxon>
        <taxon>Bacillales</taxon>
        <taxon>Bacillaceae</taxon>
        <taxon>Neobacillus</taxon>
    </lineage>
</organism>
<name>A0ABQ3MZD4_9BACI</name>
<dbReference type="Pfam" id="PF21101">
    <property type="entry name" value="YqgU"/>
    <property type="match status" value="1"/>
</dbReference>
<dbReference type="SUPFAM" id="SSF82171">
    <property type="entry name" value="DPP6 N-terminal domain-like"/>
    <property type="match status" value="1"/>
</dbReference>
<accession>A0ABQ3MZD4</accession>
<proteinExistence type="predicted"/>
<sequence length="367" mass="42209">MLTIILILFTQIVSACAHREQLKVKIPAGNNKPKDTSPANVSEWKLPISIPEGEFYKSAGWLSESKILFITNLQQTSNVYRYDLLLGKSELIYHSDHPIVTLQISPSKKYFLIHSAPSSYEGVITVIDTNGKEKLKKSIASYELAFEWNPFDESQILISKFEEDWTFQVLLMNLKKFTTMDVSIPQPFIKWMAAKQIAFLNWEYDHPALDAPLTKKDLEDGKETTLFKNVTQFAAFKDVLMTVTINEEDQSHANYSFYNRTLKEIFKFSIPQLTNYSDWLIPFFDYTDTTGHFITFQPINSGEADTYREGFNLVEYDLRKGMHQTIMDGLENEPITVSPSGKAILYGNSFEQIIDLHEKKIYQIAAE</sequence>